<accession>A0A150WMC4</accession>
<dbReference type="EMBL" id="LUKE01000001">
    <property type="protein sequence ID" value="KYG65653.1"/>
    <property type="molecule type" value="Genomic_DNA"/>
</dbReference>
<sequence>MTNSKGVFDSPIGHSHSYPGSPTFTILDSFNNQGSLTCDGGLPFNPAADEGRRLRVQFHDGISWHRISPDTVIRSVPYAGFSLAAQKLGSNTAADFILKNTLPVTPCAGTEVLTFNGTSFTCVTDQGGAGGASGPASGDLSGTYPSPTVALGAITPAKLSNGTSSGQVLRYDGSAWSYAKLRYTDLVNAGGTSPWPTGSCTAGQYITWVSVSDGFGCASFVSSNVTTALGFVPLNPANNLSELNNATTARSNLGLGAIATYGIASGGAVLDGGNTLTGEMSIGSLSAHSVSLQTQGTKKMTVLTSGFVGIGTENPATTLHVASTIPDTTTQPDRAGLIVDGEGTGFGGRLAIRSFSDTQAAHLVAYRSMGTKAAPTAITSGKTIFNIFGYAYDGTGWSTNTNSPGLSMVATENWTPTAKASRLGFWTTPPGTATAEERLRITAEGKVGIGTTTPESTLQVAGYLQMATVSSAPAATDCDSAAEYGRIKSDPTNDRLYLCAASGWTTYMTGGPNTCPAGFTLIGAAGLPTSYCISTNERTAASFLDAKNSCYSVTSTRGPASLCSNEQWYRACKSGSATGMTGNEEWASNVYHLTGGTVSVATMGSANCESMGEGAASATRAYRCCLN</sequence>
<keyword evidence="2" id="KW-1185">Reference proteome</keyword>
<dbReference type="AlphaFoldDB" id="A0A150WMC4"/>
<organism evidence="1 2">
    <name type="scientific">Bdellovibrio bacteriovorus</name>
    <dbReference type="NCBI Taxonomy" id="959"/>
    <lineage>
        <taxon>Bacteria</taxon>
        <taxon>Pseudomonadati</taxon>
        <taxon>Bdellovibrionota</taxon>
        <taxon>Bdellovibrionia</taxon>
        <taxon>Bdellovibrionales</taxon>
        <taxon>Pseudobdellovibrionaceae</taxon>
        <taxon>Bdellovibrio</taxon>
    </lineage>
</organism>
<name>A0A150WMC4_BDEBC</name>
<dbReference type="RefSeq" id="WP_061833197.1">
    <property type="nucleotide sequence ID" value="NZ_LUKE01000001.1"/>
</dbReference>
<gene>
    <name evidence="1" type="ORF">AZI86_00825</name>
</gene>
<proteinExistence type="predicted"/>
<evidence type="ECO:0000313" key="1">
    <source>
        <dbReference type="EMBL" id="KYG65653.1"/>
    </source>
</evidence>
<reference evidence="1 2" key="1">
    <citation type="submission" date="2016-03" db="EMBL/GenBank/DDBJ databases">
        <authorList>
            <person name="Ploux O."/>
        </authorList>
    </citation>
    <scope>NUCLEOTIDE SEQUENCE [LARGE SCALE GENOMIC DNA]</scope>
    <source>
        <strain evidence="1 2">R0</strain>
    </source>
</reference>
<evidence type="ECO:0000313" key="2">
    <source>
        <dbReference type="Proteomes" id="UP000075320"/>
    </source>
</evidence>
<dbReference type="OrthoDB" id="1002014at2"/>
<comment type="caution">
    <text evidence="1">The sequence shown here is derived from an EMBL/GenBank/DDBJ whole genome shotgun (WGS) entry which is preliminary data.</text>
</comment>
<protein>
    <submittedName>
        <fullName evidence="1">Uncharacterized protein</fullName>
    </submittedName>
</protein>
<dbReference type="Proteomes" id="UP000075320">
    <property type="component" value="Unassembled WGS sequence"/>
</dbReference>